<evidence type="ECO:0000313" key="3">
    <source>
        <dbReference type="Proteomes" id="UP001597083"/>
    </source>
</evidence>
<sequence length="78" mass="8313">SVRRFGRRPDRDPPRTLAGMSLDLPGGVTAMLGFDAVAIGRRDPTEEVRVGVHLSGDLTALDPIQISELLSDLTSLTG</sequence>
<comment type="caution">
    <text evidence="2">The sequence shown here is derived from an EMBL/GenBank/DDBJ whole genome shotgun (WGS) entry which is preliminary data.</text>
</comment>
<accession>A0ABW3C8J8</accession>
<evidence type="ECO:0000313" key="2">
    <source>
        <dbReference type="EMBL" id="MFD0850840.1"/>
    </source>
</evidence>
<evidence type="ECO:0000256" key="1">
    <source>
        <dbReference type="SAM" id="MobiDB-lite"/>
    </source>
</evidence>
<keyword evidence="3" id="KW-1185">Reference proteome</keyword>
<dbReference type="EMBL" id="JBHTIR010000150">
    <property type="protein sequence ID" value="MFD0850840.1"/>
    <property type="molecule type" value="Genomic_DNA"/>
</dbReference>
<organism evidence="2 3">
    <name type="scientific">Actinomadura adrarensis</name>
    <dbReference type="NCBI Taxonomy" id="1819600"/>
    <lineage>
        <taxon>Bacteria</taxon>
        <taxon>Bacillati</taxon>
        <taxon>Actinomycetota</taxon>
        <taxon>Actinomycetes</taxon>
        <taxon>Streptosporangiales</taxon>
        <taxon>Thermomonosporaceae</taxon>
        <taxon>Actinomadura</taxon>
    </lineage>
</organism>
<protein>
    <submittedName>
        <fullName evidence="2">Uncharacterized protein</fullName>
    </submittedName>
</protein>
<gene>
    <name evidence="2" type="ORF">ACFQ07_01215</name>
</gene>
<name>A0ABW3C8J8_9ACTN</name>
<feature type="non-terminal residue" evidence="2">
    <location>
        <position position="1"/>
    </location>
</feature>
<dbReference type="Proteomes" id="UP001597083">
    <property type="component" value="Unassembled WGS sequence"/>
</dbReference>
<reference evidence="3" key="1">
    <citation type="journal article" date="2019" name="Int. J. Syst. Evol. Microbiol.">
        <title>The Global Catalogue of Microorganisms (GCM) 10K type strain sequencing project: providing services to taxonomists for standard genome sequencing and annotation.</title>
        <authorList>
            <consortium name="The Broad Institute Genomics Platform"/>
            <consortium name="The Broad Institute Genome Sequencing Center for Infectious Disease"/>
            <person name="Wu L."/>
            <person name="Ma J."/>
        </authorList>
    </citation>
    <scope>NUCLEOTIDE SEQUENCE [LARGE SCALE GENOMIC DNA]</scope>
    <source>
        <strain evidence="3">JCM 31696</strain>
    </source>
</reference>
<feature type="region of interest" description="Disordered" evidence="1">
    <location>
        <begin position="1"/>
        <end position="22"/>
    </location>
</feature>
<proteinExistence type="predicted"/>